<keyword evidence="5" id="KW-1003">Cell membrane</keyword>
<dbReference type="PRINTS" id="PR01374">
    <property type="entry name" value="TONBPROTEIN"/>
</dbReference>
<dbReference type="Pfam" id="PF03544">
    <property type="entry name" value="TonB_C"/>
    <property type="match status" value="1"/>
</dbReference>
<keyword evidence="5" id="KW-0735">Signal-anchor</keyword>
<dbReference type="InterPro" id="IPR008756">
    <property type="entry name" value="Peptidase_M56"/>
</dbReference>
<reference evidence="8" key="1">
    <citation type="journal article" date="2019" name="Int. J. Syst. Evol. Microbiol.">
        <title>The Global Catalogue of Microorganisms (GCM) 10K type strain sequencing project: providing services to taxonomists for standard genome sequencing and annotation.</title>
        <authorList>
            <consortium name="The Broad Institute Genomics Platform"/>
            <consortium name="The Broad Institute Genome Sequencing Center for Infectious Disease"/>
            <person name="Wu L."/>
            <person name="Ma J."/>
        </authorList>
    </citation>
    <scope>NUCLEOTIDE SEQUENCE [LARGE SCALE GENOMIC DNA]</scope>
    <source>
        <strain evidence="8">CGMCC 1.7003</strain>
    </source>
</reference>
<feature type="transmembrane region" description="Helical" evidence="5">
    <location>
        <begin position="89"/>
        <end position="111"/>
    </location>
</feature>
<name>A0ABQ3KZD8_9ALTE</name>
<proteinExistence type="inferred from homology"/>
<evidence type="ECO:0000313" key="7">
    <source>
        <dbReference type="EMBL" id="GHG63131.1"/>
    </source>
</evidence>
<feature type="transmembrane region" description="Helical" evidence="5">
    <location>
        <begin position="35"/>
        <end position="55"/>
    </location>
</feature>
<gene>
    <name evidence="7" type="ORF">GCM10010919_08560</name>
</gene>
<keyword evidence="8" id="KW-1185">Reference proteome</keyword>
<dbReference type="InterPro" id="IPR006260">
    <property type="entry name" value="TonB/TolA_C"/>
</dbReference>
<dbReference type="Pfam" id="PF05569">
    <property type="entry name" value="Peptidase_M56"/>
    <property type="match status" value="1"/>
</dbReference>
<keyword evidence="5" id="KW-0813">Transport</keyword>
<comment type="caution">
    <text evidence="5">Lacks conserved residue(s) required for the propagation of feature annotation.</text>
</comment>
<evidence type="ECO:0000259" key="6">
    <source>
        <dbReference type="PROSITE" id="PS52015"/>
    </source>
</evidence>
<comment type="subcellular location">
    <subcellularLocation>
        <location evidence="5">Cell inner membrane</location>
        <topology evidence="5">Single-pass membrane protein</topology>
        <orientation evidence="5">Periplasmic side</orientation>
    </subcellularLocation>
    <subcellularLocation>
        <location evidence="1">Membrane</location>
        <topology evidence="1">Single-pass membrane protein</topology>
    </subcellularLocation>
</comment>
<feature type="transmembrane region" description="Helical" evidence="5">
    <location>
        <begin position="182"/>
        <end position="203"/>
    </location>
</feature>
<dbReference type="PANTHER" id="PTHR34978:SF3">
    <property type="entry name" value="SLR0241 PROTEIN"/>
    <property type="match status" value="1"/>
</dbReference>
<accession>A0ABQ3KZD8</accession>
<dbReference type="NCBIfam" id="TIGR01352">
    <property type="entry name" value="tonB_Cterm"/>
    <property type="match status" value="1"/>
</dbReference>
<comment type="function">
    <text evidence="5">Interacts with outer membrane receptor proteins that carry out high-affinity binding and energy dependent uptake into the periplasmic space of specific substrates. It could act to transduce energy from the cytoplasmic membrane to specific energy-requiring processes in the outer membrane, resulting in the release into the periplasm of ligands bound by these outer membrane proteins.</text>
</comment>
<keyword evidence="5" id="KW-0997">Cell inner membrane</keyword>
<keyword evidence="2 5" id="KW-0812">Transmembrane</keyword>
<evidence type="ECO:0000256" key="5">
    <source>
        <dbReference type="RuleBase" id="RU362123"/>
    </source>
</evidence>
<dbReference type="PROSITE" id="PS52015">
    <property type="entry name" value="TONB_CTD"/>
    <property type="match status" value="1"/>
</dbReference>
<dbReference type="Proteomes" id="UP000659697">
    <property type="component" value="Unassembled WGS sequence"/>
</dbReference>
<dbReference type="PANTHER" id="PTHR34978">
    <property type="entry name" value="POSSIBLE SENSOR-TRANSDUCER PROTEIN BLAR"/>
    <property type="match status" value="1"/>
</dbReference>
<dbReference type="InterPro" id="IPR037682">
    <property type="entry name" value="TonB_C"/>
</dbReference>
<keyword evidence="4 5" id="KW-0472">Membrane</keyword>
<keyword evidence="3 5" id="KW-1133">Transmembrane helix</keyword>
<feature type="transmembrane region" description="Helical" evidence="5">
    <location>
        <begin position="6"/>
        <end position="23"/>
    </location>
</feature>
<evidence type="ECO:0000256" key="4">
    <source>
        <dbReference type="ARBA" id="ARBA00023136"/>
    </source>
</evidence>
<sequence>MINTLLEATLPLSVLLVVLLLAQHTLMSRLGAVNLYALWLAVPMFLLVKLTAAVVSNSGYQNPVYYFTVSLPALTVPEQLNSWLQASSWLAPIWLAGVLVCLTMLGLSYLLSRAQFYRASPVITKGFSGSRQADDQNGPWITGFRTPKVLLPNDFFSRFDATQQQLILKHELTHWRRGDLHLNYLALAIVSVFWFNPLVWLAYRYYRQAQELACDAEVTRNAGKVEKIAYGYALLSSTQQSPRTWWPLTHHYGDFNTMKQRITQLQRQHGFSKTILLSTMALVVIGTLLLQQPVLAEGAKSAQLASVTRIEPRYPIQAAQQGISGYVRLTFDVDAQGKVSHVRVVKSSPEQVFDKEAVRALEQWQYTATGVAHKDQQVQLNFELDLIESDIEQLKVTPTTDKSTS</sequence>
<dbReference type="EMBL" id="BNAO01000002">
    <property type="protein sequence ID" value="GHG63131.1"/>
    <property type="molecule type" value="Genomic_DNA"/>
</dbReference>
<organism evidence="7 8">
    <name type="scientific">Alishewanella longhuensis</name>
    <dbReference type="NCBI Taxonomy" id="1091037"/>
    <lineage>
        <taxon>Bacteria</taxon>
        <taxon>Pseudomonadati</taxon>
        <taxon>Pseudomonadota</taxon>
        <taxon>Gammaproteobacteria</taxon>
        <taxon>Alteromonadales</taxon>
        <taxon>Alteromonadaceae</taxon>
        <taxon>Alishewanella</taxon>
    </lineage>
</organism>
<keyword evidence="5" id="KW-0653">Protein transport</keyword>
<evidence type="ECO:0000256" key="2">
    <source>
        <dbReference type="ARBA" id="ARBA00022692"/>
    </source>
</evidence>
<dbReference type="RefSeq" id="WP_189430600.1">
    <property type="nucleotide sequence ID" value="NZ_BNAO01000002.1"/>
</dbReference>
<comment type="caution">
    <text evidence="7">The sequence shown here is derived from an EMBL/GenBank/DDBJ whole genome shotgun (WGS) entry which is preliminary data.</text>
</comment>
<dbReference type="InterPro" id="IPR003538">
    <property type="entry name" value="TonB"/>
</dbReference>
<dbReference type="Gene3D" id="3.30.2420.10">
    <property type="entry name" value="TonB"/>
    <property type="match status" value="1"/>
</dbReference>
<comment type="similarity">
    <text evidence="5">Belongs to the TonB family.</text>
</comment>
<dbReference type="InterPro" id="IPR052173">
    <property type="entry name" value="Beta-lactam_resp_regulator"/>
</dbReference>
<evidence type="ECO:0000256" key="1">
    <source>
        <dbReference type="ARBA" id="ARBA00004167"/>
    </source>
</evidence>
<evidence type="ECO:0000313" key="8">
    <source>
        <dbReference type="Proteomes" id="UP000659697"/>
    </source>
</evidence>
<feature type="domain" description="TonB C-terminal" evidence="6">
    <location>
        <begin position="299"/>
        <end position="393"/>
    </location>
</feature>
<dbReference type="CDD" id="cd07341">
    <property type="entry name" value="M56_BlaR1_MecR1_like"/>
    <property type="match status" value="1"/>
</dbReference>
<dbReference type="SUPFAM" id="SSF74653">
    <property type="entry name" value="TolA/TonB C-terminal domain"/>
    <property type="match status" value="1"/>
</dbReference>
<protein>
    <recommendedName>
        <fullName evidence="5">Protein TonB</fullName>
    </recommendedName>
</protein>
<evidence type="ECO:0000256" key="3">
    <source>
        <dbReference type="ARBA" id="ARBA00022989"/>
    </source>
</evidence>